<dbReference type="Proteomes" id="UP000576645">
    <property type="component" value="Unassembled WGS sequence"/>
</dbReference>
<keyword evidence="1" id="KW-0472">Membrane</keyword>
<sequence length="69" mass="7931">MPLYRKLRRRFGDKRKAMVGVMLVSWFGHVALLAILEINKPFLQSYGTLWSFFVFGGLTLYAAFGDIES</sequence>
<feature type="transmembrane region" description="Helical" evidence="1">
    <location>
        <begin position="45"/>
        <end position="64"/>
    </location>
</feature>
<name>A0AAP7DFV2_9VIBR</name>
<organism evidence="2 3">
    <name type="scientific">Vibrio coralliilyticus</name>
    <dbReference type="NCBI Taxonomy" id="190893"/>
    <lineage>
        <taxon>Bacteria</taxon>
        <taxon>Pseudomonadati</taxon>
        <taxon>Pseudomonadota</taxon>
        <taxon>Gammaproteobacteria</taxon>
        <taxon>Vibrionales</taxon>
        <taxon>Vibrionaceae</taxon>
        <taxon>Vibrio</taxon>
    </lineage>
</organism>
<proteinExistence type="predicted"/>
<dbReference type="AlphaFoldDB" id="A0AAP7DFV2"/>
<evidence type="ECO:0000313" key="2">
    <source>
        <dbReference type="EMBL" id="NOJ25312.1"/>
    </source>
</evidence>
<comment type="caution">
    <text evidence="2">The sequence shown here is derived from an EMBL/GenBank/DDBJ whole genome shotgun (WGS) entry which is preliminary data.</text>
</comment>
<evidence type="ECO:0000313" key="3">
    <source>
        <dbReference type="Proteomes" id="UP000576645"/>
    </source>
</evidence>
<reference evidence="2 3" key="1">
    <citation type="submission" date="2019-09" db="EMBL/GenBank/DDBJ databases">
        <title>Draft genome sequencing and comparative genomics of hatchery-associated Vibrios.</title>
        <authorList>
            <person name="Kehlet-Delgado H."/>
            <person name="Mueller R.S."/>
        </authorList>
    </citation>
    <scope>NUCLEOTIDE SEQUENCE [LARGE SCALE GENOMIC DNA]</scope>
    <source>
        <strain evidence="2 3">09-121-3</strain>
    </source>
</reference>
<evidence type="ECO:0000256" key="1">
    <source>
        <dbReference type="SAM" id="Phobius"/>
    </source>
</evidence>
<dbReference type="EMBL" id="VTXP01000015">
    <property type="protein sequence ID" value="NOJ25312.1"/>
    <property type="molecule type" value="Genomic_DNA"/>
</dbReference>
<gene>
    <name evidence="2" type="ORF">F0238_21535</name>
</gene>
<keyword evidence="1" id="KW-1133">Transmembrane helix</keyword>
<dbReference type="RefSeq" id="WP_171402543.1">
    <property type="nucleotide sequence ID" value="NZ_VTXP01000015.1"/>
</dbReference>
<protein>
    <submittedName>
        <fullName evidence="2">Uncharacterized protein</fullName>
    </submittedName>
</protein>
<accession>A0AAP7DFV2</accession>
<feature type="transmembrane region" description="Helical" evidence="1">
    <location>
        <begin position="21"/>
        <end position="39"/>
    </location>
</feature>
<keyword evidence="1" id="KW-0812">Transmembrane</keyword>